<sequence>MADHPEDATFRRFASLNLQNILYLQAEIVGLEKDLRKLEADSDASNDCDRRHFSFDWYTLAHTHDQPASGQQWEKWMQLRRVLREHNDAVSQYCQISKIPDPEPHELRKFQSWLAEPRLGGVYLLGRDHDTWAQGVDLMSLSPSLHPNRISRFITNKALPVCHSVVNTMNRLRQTLVRTNHSAPAAQQDAEIVTYEYSRLVSASSLICTIIASLLPILAIVVLYFVENQSSRLGLVGLFSVAFSSALWFMNDGELVEVFSATSAFAAVQVVFIGTSNST</sequence>
<accession>A0A553HQ58</accession>
<feature type="transmembrane region" description="Helical" evidence="1">
    <location>
        <begin position="233"/>
        <end position="250"/>
    </location>
</feature>
<organism evidence="3 4">
    <name type="scientific">Xylaria flabelliformis</name>
    <dbReference type="NCBI Taxonomy" id="2512241"/>
    <lineage>
        <taxon>Eukaryota</taxon>
        <taxon>Fungi</taxon>
        <taxon>Dikarya</taxon>
        <taxon>Ascomycota</taxon>
        <taxon>Pezizomycotina</taxon>
        <taxon>Sordariomycetes</taxon>
        <taxon>Xylariomycetidae</taxon>
        <taxon>Xylariales</taxon>
        <taxon>Xylariaceae</taxon>
        <taxon>Xylaria</taxon>
    </lineage>
</organism>
<proteinExistence type="predicted"/>
<dbReference type="InterPro" id="IPR046529">
    <property type="entry name" value="DUF6594"/>
</dbReference>
<keyword evidence="1" id="KW-0472">Membrane</keyword>
<dbReference type="STRING" id="2512241.A0A553HQ58"/>
<feature type="transmembrane region" description="Helical" evidence="1">
    <location>
        <begin position="256"/>
        <end position="275"/>
    </location>
</feature>
<evidence type="ECO:0000313" key="3">
    <source>
        <dbReference type="EMBL" id="TRX90075.1"/>
    </source>
</evidence>
<dbReference type="AlphaFoldDB" id="A0A553HQ58"/>
<dbReference type="PANTHER" id="PTHR34502">
    <property type="entry name" value="DUF6594 DOMAIN-CONTAINING PROTEIN-RELATED"/>
    <property type="match status" value="1"/>
</dbReference>
<keyword evidence="1" id="KW-1133">Transmembrane helix</keyword>
<dbReference type="Pfam" id="PF20237">
    <property type="entry name" value="DUF6594"/>
    <property type="match status" value="1"/>
</dbReference>
<protein>
    <recommendedName>
        <fullName evidence="2">DUF6594 domain-containing protein</fullName>
    </recommendedName>
</protein>
<evidence type="ECO:0000256" key="1">
    <source>
        <dbReference type="SAM" id="Phobius"/>
    </source>
</evidence>
<feature type="domain" description="DUF6594" evidence="2">
    <location>
        <begin position="1"/>
        <end position="270"/>
    </location>
</feature>
<feature type="transmembrane region" description="Helical" evidence="1">
    <location>
        <begin position="203"/>
        <end position="226"/>
    </location>
</feature>
<keyword evidence="1" id="KW-0812">Transmembrane</keyword>
<dbReference type="EMBL" id="VFLP01000059">
    <property type="protein sequence ID" value="TRX90075.1"/>
    <property type="molecule type" value="Genomic_DNA"/>
</dbReference>
<gene>
    <name evidence="3" type="ORF">FHL15_008994</name>
</gene>
<keyword evidence="4" id="KW-1185">Reference proteome</keyword>
<comment type="caution">
    <text evidence="3">The sequence shown here is derived from an EMBL/GenBank/DDBJ whole genome shotgun (WGS) entry which is preliminary data.</text>
</comment>
<dbReference type="Proteomes" id="UP000319160">
    <property type="component" value="Unassembled WGS sequence"/>
</dbReference>
<dbReference type="PANTHER" id="PTHR34502:SF5">
    <property type="entry name" value="DUF6594 DOMAIN-CONTAINING PROTEIN"/>
    <property type="match status" value="1"/>
</dbReference>
<dbReference type="OrthoDB" id="5342093at2759"/>
<name>A0A553HQ58_9PEZI</name>
<reference evidence="4" key="1">
    <citation type="submission" date="2019-06" db="EMBL/GenBank/DDBJ databases">
        <title>Draft genome sequence of the griseofulvin-producing fungus Xylaria cubensis strain G536.</title>
        <authorList>
            <person name="Mead M.E."/>
            <person name="Raja H.A."/>
            <person name="Steenwyk J.L."/>
            <person name="Knowles S.L."/>
            <person name="Oberlies N.H."/>
            <person name="Rokas A."/>
        </authorList>
    </citation>
    <scope>NUCLEOTIDE SEQUENCE [LARGE SCALE GENOMIC DNA]</scope>
    <source>
        <strain evidence="4">G536</strain>
    </source>
</reference>
<evidence type="ECO:0000313" key="4">
    <source>
        <dbReference type="Proteomes" id="UP000319160"/>
    </source>
</evidence>
<evidence type="ECO:0000259" key="2">
    <source>
        <dbReference type="Pfam" id="PF20237"/>
    </source>
</evidence>